<feature type="domain" description="AN1-type" evidence="5">
    <location>
        <begin position="123"/>
        <end position="169"/>
    </location>
</feature>
<dbReference type="SMART" id="SM00154">
    <property type="entry name" value="ZnF_AN1"/>
    <property type="match status" value="1"/>
</dbReference>
<evidence type="ECO:0000256" key="2">
    <source>
        <dbReference type="ARBA" id="ARBA00022771"/>
    </source>
</evidence>
<dbReference type="GO" id="GO:0008270">
    <property type="term" value="F:zinc ion binding"/>
    <property type="evidence" value="ECO:0007669"/>
    <property type="project" value="UniProtKB-KW"/>
</dbReference>
<keyword evidence="3" id="KW-0862">Zinc</keyword>
<dbReference type="InterPro" id="IPR000058">
    <property type="entry name" value="Znf_AN1"/>
</dbReference>
<evidence type="ECO:0000256" key="4">
    <source>
        <dbReference type="PROSITE-ProRule" id="PRU00449"/>
    </source>
</evidence>
<keyword evidence="7" id="KW-1185">Reference proteome</keyword>
<evidence type="ECO:0000256" key="3">
    <source>
        <dbReference type="ARBA" id="ARBA00022833"/>
    </source>
</evidence>
<dbReference type="Proteomes" id="UP000318571">
    <property type="component" value="Chromosome 11"/>
</dbReference>
<comment type="caution">
    <text evidence="6">The sequence shown here is derived from an EMBL/GenBank/DDBJ whole genome shotgun (WGS) entry which is preliminary data.</text>
</comment>
<organism evidence="6 7">
    <name type="scientific">Tigriopus californicus</name>
    <name type="common">Marine copepod</name>
    <dbReference type="NCBI Taxonomy" id="6832"/>
    <lineage>
        <taxon>Eukaryota</taxon>
        <taxon>Metazoa</taxon>
        <taxon>Ecdysozoa</taxon>
        <taxon>Arthropoda</taxon>
        <taxon>Crustacea</taxon>
        <taxon>Multicrustacea</taxon>
        <taxon>Hexanauplia</taxon>
        <taxon>Copepoda</taxon>
        <taxon>Harpacticoida</taxon>
        <taxon>Harpacticidae</taxon>
        <taxon>Tigriopus</taxon>
    </lineage>
</organism>
<dbReference type="PANTHER" id="PTHR10634">
    <property type="entry name" value="AN1-TYPE ZINC FINGER PROTEIN"/>
    <property type="match status" value="1"/>
</dbReference>
<evidence type="ECO:0000313" key="6">
    <source>
        <dbReference type="EMBL" id="TRY78946.1"/>
    </source>
</evidence>
<dbReference type="OrthoDB" id="428577at2759"/>
<dbReference type="InterPro" id="IPR035896">
    <property type="entry name" value="AN1-like_Znf"/>
</dbReference>
<evidence type="ECO:0000259" key="5">
    <source>
        <dbReference type="PROSITE" id="PS51039"/>
    </source>
</evidence>
<dbReference type="SUPFAM" id="SSF118310">
    <property type="entry name" value="AN1-like Zinc finger"/>
    <property type="match status" value="1"/>
</dbReference>
<evidence type="ECO:0000313" key="7">
    <source>
        <dbReference type="Proteomes" id="UP000318571"/>
    </source>
</evidence>
<dbReference type="PANTHER" id="PTHR10634:SF67">
    <property type="entry name" value="AN1-TYPE ZINC FINGER PROTEIN 3"/>
    <property type="match status" value="1"/>
</dbReference>
<dbReference type="InterPro" id="IPR050652">
    <property type="entry name" value="AN1_A20_ZnFinger"/>
</dbReference>
<evidence type="ECO:0000256" key="1">
    <source>
        <dbReference type="ARBA" id="ARBA00022723"/>
    </source>
</evidence>
<dbReference type="Gene3D" id="4.10.1110.10">
    <property type="entry name" value="AN1-like Zinc finger"/>
    <property type="match status" value="1"/>
</dbReference>
<gene>
    <name evidence="6" type="ORF">TCAL_05006</name>
</gene>
<protein>
    <recommendedName>
        <fullName evidence="5">AN1-type domain-containing protein</fullName>
    </recommendedName>
</protein>
<proteinExistence type="predicted"/>
<keyword evidence="1" id="KW-0479">Metal-binding</keyword>
<sequence>MCGKSQENRVCRKCDFHCRHNFGSKGCFHCMQVSYSGLHTSPVPHVRSMMITNSKLHPSHKIDFSEEMNILSQSVHQTLALEHHDPVPQTFTEFVKLFNTRHQSEPESIPEVSKTPVDDSKVIPKRKRCHQCAKKLPLTAFPCHCDEFFCDKHRYSNEHDCSYDYKSEGKRKILENNPKIVAKKLIQF</sequence>
<dbReference type="PROSITE" id="PS51039">
    <property type="entry name" value="ZF_AN1"/>
    <property type="match status" value="1"/>
</dbReference>
<dbReference type="EMBL" id="VCGU01000003">
    <property type="protein sequence ID" value="TRY78946.1"/>
    <property type="molecule type" value="Genomic_DNA"/>
</dbReference>
<name>A0A553PMQ7_TIGCA</name>
<accession>A0A553PMQ7</accession>
<dbReference type="STRING" id="6832.A0A553PMQ7"/>
<reference evidence="6 7" key="1">
    <citation type="journal article" date="2018" name="Nat. Ecol. Evol.">
        <title>Genomic signatures of mitonuclear coevolution across populations of Tigriopus californicus.</title>
        <authorList>
            <person name="Barreto F.S."/>
            <person name="Watson E.T."/>
            <person name="Lima T.G."/>
            <person name="Willett C.S."/>
            <person name="Edmands S."/>
            <person name="Li W."/>
            <person name="Burton R.S."/>
        </authorList>
    </citation>
    <scope>NUCLEOTIDE SEQUENCE [LARGE SCALE GENOMIC DNA]</scope>
    <source>
        <strain evidence="6 7">San Diego</strain>
    </source>
</reference>
<keyword evidence="2 4" id="KW-0863">Zinc-finger</keyword>
<dbReference type="AlphaFoldDB" id="A0A553PMQ7"/>